<protein>
    <recommendedName>
        <fullName evidence="3">Mitochondrial glycoprotein</fullName>
    </recommendedName>
</protein>
<evidence type="ECO:0000313" key="2">
    <source>
        <dbReference type="Proteomes" id="UP000836841"/>
    </source>
</evidence>
<dbReference type="Proteomes" id="UP000836841">
    <property type="component" value="Chromosome 4"/>
</dbReference>
<reference evidence="1 2" key="1">
    <citation type="submission" date="2022-03" db="EMBL/GenBank/DDBJ databases">
        <authorList>
            <person name="Nunn A."/>
            <person name="Chopra R."/>
            <person name="Nunn A."/>
            <person name="Contreras Garrido A."/>
        </authorList>
    </citation>
    <scope>NUCLEOTIDE SEQUENCE [LARGE SCALE GENOMIC DNA]</scope>
</reference>
<dbReference type="AlphaFoldDB" id="A0AAU9S4S6"/>
<dbReference type="InterPro" id="IPR003428">
    <property type="entry name" value="MAM33"/>
</dbReference>
<dbReference type="Pfam" id="PF02330">
    <property type="entry name" value="MAM33"/>
    <property type="match status" value="1"/>
</dbReference>
<dbReference type="EMBL" id="OU466860">
    <property type="protein sequence ID" value="CAH2058508.1"/>
    <property type="molecule type" value="Genomic_DNA"/>
</dbReference>
<name>A0AAU9S4S6_THLAR</name>
<evidence type="ECO:0000313" key="1">
    <source>
        <dbReference type="EMBL" id="CAH2058508.1"/>
    </source>
</evidence>
<sequence>MAHHLLLIQQNKIRPKPNRTGFERFGLFFVCVFRLLRSSFGGKKKGITLEREMRKVNTLLKRGLKFVEDNVLLKILQSEIRHEVSNPRFQGAETGNLGDFKLDWDTSESQDIVLRRQLDSGEEVVVSALLQQKPIEEAGTAFPRRALAKVCIRKPGLSSIMQFDCSVSETASRSSVFDIERAYLFRSLVSSPSSIYGEHLFRTLDPKLQDALKQYLTSKGISEGLTNFLLCHLNKKEQDQYVNWLRKLESTMSRSVKL</sequence>
<dbReference type="Gene3D" id="3.10.280.10">
    <property type="entry name" value="Mitochondrial glycoprotein"/>
    <property type="match status" value="1"/>
</dbReference>
<dbReference type="FunFam" id="3.10.280.10:FF:000006">
    <property type="entry name" value="Mitochondrial glycoprotein, expressed"/>
    <property type="match status" value="1"/>
</dbReference>
<organism evidence="1 2">
    <name type="scientific">Thlaspi arvense</name>
    <name type="common">Field penny-cress</name>
    <dbReference type="NCBI Taxonomy" id="13288"/>
    <lineage>
        <taxon>Eukaryota</taxon>
        <taxon>Viridiplantae</taxon>
        <taxon>Streptophyta</taxon>
        <taxon>Embryophyta</taxon>
        <taxon>Tracheophyta</taxon>
        <taxon>Spermatophyta</taxon>
        <taxon>Magnoliopsida</taxon>
        <taxon>eudicotyledons</taxon>
        <taxon>Gunneridae</taxon>
        <taxon>Pentapetalae</taxon>
        <taxon>rosids</taxon>
        <taxon>malvids</taxon>
        <taxon>Brassicales</taxon>
        <taxon>Brassicaceae</taxon>
        <taxon>Thlaspideae</taxon>
        <taxon>Thlaspi</taxon>
    </lineage>
</organism>
<keyword evidence="2" id="KW-1185">Reference proteome</keyword>
<proteinExistence type="predicted"/>
<dbReference type="PANTHER" id="PTHR10826:SF1">
    <property type="entry name" value="COMPLEMENT COMPONENT 1 Q SUBCOMPONENT-BINDING PROTEIN, MITOCHONDRIAL"/>
    <property type="match status" value="1"/>
</dbReference>
<dbReference type="PANTHER" id="PTHR10826">
    <property type="entry name" value="COMPLEMENT COMPONENT 1"/>
    <property type="match status" value="1"/>
</dbReference>
<dbReference type="InterPro" id="IPR036561">
    <property type="entry name" value="MAM33_sf"/>
</dbReference>
<evidence type="ECO:0008006" key="3">
    <source>
        <dbReference type="Google" id="ProtNLM"/>
    </source>
</evidence>
<accession>A0AAU9S4S6</accession>
<dbReference type="SUPFAM" id="SSF54529">
    <property type="entry name" value="Mitochondrial glycoprotein MAM33-like"/>
    <property type="match status" value="1"/>
</dbReference>
<dbReference type="GO" id="GO:0005759">
    <property type="term" value="C:mitochondrial matrix"/>
    <property type="evidence" value="ECO:0007669"/>
    <property type="project" value="InterPro"/>
</dbReference>
<gene>
    <name evidence="1" type="ORF">TAV2_LOCUS12261</name>
</gene>